<dbReference type="RefSeq" id="WP_280601436.1">
    <property type="nucleotide sequence ID" value="NZ_JARXRN010000024.1"/>
</dbReference>
<dbReference type="InterPro" id="IPR036890">
    <property type="entry name" value="HATPase_C_sf"/>
</dbReference>
<dbReference type="GO" id="GO:0016301">
    <property type="term" value="F:kinase activity"/>
    <property type="evidence" value="ECO:0007669"/>
    <property type="project" value="UniProtKB-KW"/>
</dbReference>
<dbReference type="InterPro" id="IPR005467">
    <property type="entry name" value="His_kinase_dom"/>
</dbReference>
<dbReference type="Pfam" id="PF00512">
    <property type="entry name" value="HisKA"/>
    <property type="match status" value="1"/>
</dbReference>
<keyword evidence="13" id="KW-1185">Reference proteome</keyword>
<dbReference type="PROSITE" id="PS50109">
    <property type="entry name" value="HIS_KIN"/>
    <property type="match status" value="1"/>
</dbReference>
<comment type="catalytic activity">
    <reaction evidence="1">
        <text>ATP + protein L-histidine = ADP + protein N-phospho-L-histidine.</text>
        <dbReference type="EC" id="2.7.13.3"/>
    </reaction>
</comment>
<keyword evidence="4" id="KW-0597">Phosphoprotein</keyword>
<keyword evidence="9 10" id="KW-0472">Membrane</keyword>
<name>A0ABT6JIZ4_9GAMM</name>
<sequence>MARASLGRRVFVWLLAYTALATALLFTVVAHVHEQAEHAVWDALLTTELDAVAARLRAGVDDRWQDSGTLRLFRGTRGVPAAVAALPPGLHDDIPVDGRASAVLVRDEPGVGRLALALDITDFEVLETVMTRWAALGALVLIVATLVVASVASGRLFHPLRDLADDIAALQPEATRERVRVGPHGSAELFVIADALNGYLDRHARFVERERTFINTASHELRTPMAVIAGATELALQHPGMPDVARAQVLRAHRTVREVEQLISLLLVLAKDPARLARSSDRIPLHELVPEIVADHQYLMAGKQLDIDCSELAPSEVVAPIAIVQVAIGNLLRNAIENSDQGTIRIRLEPDAVLSIEDPGHGMAPEDIARVYSQIARGTGRDGGGIGLELLARICEHLGWQLGMSSVPGRGTRAVLALGTQAA</sequence>
<accession>A0ABT6JIZ4</accession>
<evidence type="ECO:0000259" key="11">
    <source>
        <dbReference type="PROSITE" id="PS50109"/>
    </source>
</evidence>
<keyword evidence="8 10" id="KW-1133">Transmembrane helix</keyword>
<dbReference type="EMBL" id="JARXRN010000024">
    <property type="protein sequence ID" value="MDH5830651.1"/>
    <property type="molecule type" value="Genomic_DNA"/>
</dbReference>
<protein>
    <recommendedName>
        <fullName evidence="3">histidine kinase</fullName>
        <ecNumber evidence="3">2.7.13.3</ecNumber>
    </recommendedName>
</protein>
<dbReference type="InterPro" id="IPR036097">
    <property type="entry name" value="HisK_dim/P_sf"/>
</dbReference>
<dbReference type="CDD" id="cd00082">
    <property type="entry name" value="HisKA"/>
    <property type="match status" value="1"/>
</dbReference>
<evidence type="ECO:0000256" key="2">
    <source>
        <dbReference type="ARBA" id="ARBA00004370"/>
    </source>
</evidence>
<dbReference type="InterPro" id="IPR003661">
    <property type="entry name" value="HisK_dim/P_dom"/>
</dbReference>
<dbReference type="InterPro" id="IPR050428">
    <property type="entry name" value="TCS_sensor_his_kinase"/>
</dbReference>
<organism evidence="12 13">
    <name type="scientific">Luteimonas rhizosphaericola</name>
    <dbReference type="NCBI Taxonomy" id="3042024"/>
    <lineage>
        <taxon>Bacteria</taxon>
        <taxon>Pseudomonadati</taxon>
        <taxon>Pseudomonadota</taxon>
        <taxon>Gammaproteobacteria</taxon>
        <taxon>Lysobacterales</taxon>
        <taxon>Lysobacteraceae</taxon>
        <taxon>Luteimonas</taxon>
    </lineage>
</organism>
<keyword evidence="6 10" id="KW-0812">Transmembrane</keyword>
<dbReference type="InterPro" id="IPR003594">
    <property type="entry name" value="HATPase_dom"/>
</dbReference>
<dbReference type="Proteomes" id="UP001156831">
    <property type="component" value="Unassembled WGS sequence"/>
</dbReference>
<evidence type="ECO:0000313" key="12">
    <source>
        <dbReference type="EMBL" id="MDH5830651.1"/>
    </source>
</evidence>
<dbReference type="InterPro" id="IPR004358">
    <property type="entry name" value="Sig_transdc_His_kin-like_C"/>
</dbReference>
<keyword evidence="7 12" id="KW-0418">Kinase</keyword>
<evidence type="ECO:0000256" key="4">
    <source>
        <dbReference type="ARBA" id="ARBA00022553"/>
    </source>
</evidence>
<dbReference type="SMART" id="SM00388">
    <property type="entry name" value="HisKA"/>
    <property type="match status" value="1"/>
</dbReference>
<dbReference type="PANTHER" id="PTHR45436:SF16">
    <property type="entry name" value="HISTIDINE KINASE"/>
    <property type="match status" value="1"/>
</dbReference>
<dbReference type="SUPFAM" id="SSF55874">
    <property type="entry name" value="ATPase domain of HSP90 chaperone/DNA topoisomerase II/histidine kinase"/>
    <property type="match status" value="1"/>
</dbReference>
<evidence type="ECO:0000313" key="13">
    <source>
        <dbReference type="Proteomes" id="UP001156831"/>
    </source>
</evidence>
<dbReference type="PRINTS" id="PR00344">
    <property type="entry name" value="BCTRLSENSOR"/>
</dbReference>
<keyword evidence="5" id="KW-0808">Transferase</keyword>
<dbReference type="Gene3D" id="1.10.287.130">
    <property type="match status" value="1"/>
</dbReference>
<evidence type="ECO:0000256" key="9">
    <source>
        <dbReference type="ARBA" id="ARBA00023136"/>
    </source>
</evidence>
<evidence type="ECO:0000256" key="6">
    <source>
        <dbReference type="ARBA" id="ARBA00022692"/>
    </source>
</evidence>
<reference evidence="12 13" key="1">
    <citation type="submission" date="2023-04" db="EMBL/GenBank/DDBJ databases">
        <title>Luteimonas sp. M1R5S18.</title>
        <authorList>
            <person name="Sun J.-Q."/>
        </authorList>
    </citation>
    <scope>NUCLEOTIDE SEQUENCE [LARGE SCALE GENOMIC DNA]</scope>
    <source>
        <strain evidence="12 13">M1R5S18</strain>
    </source>
</reference>
<dbReference type="EC" id="2.7.13.3" evidence="3"/>
<evidence type="ECO:0000256" key="7">
    <source>
        <dbReference type="ARBA" id="ARBA00022777"/>
    </source>
</evidence>
<feature type="domain" description="Histidine kinase" evidence="11">
    <location>
        <begin position="216"/>
        <end position="422"/>
    </location>
</feature>
<dbReference type="Gene3D" id="3.30.565.10">
    <property type="entry name" value="Histidine kinase-like ATPase, C-terminal domain"/>
    <property type="match status" value="1"/>
</dbReference>
<evidence type="ECO:0000256" key="1">
    <source>
        <dbReference type="ARBA" id="ARBA00000085"/>
    </source>
</evidence>
<dbReference type="CDD" id="cd00075">
    <property type="entry name" value="HATPase"/>
    <property type="match status" value="1"/>
</dbReference>
<dbReference type="SUPFAM" id="SSF47384">
    <property type="entry name" value="Homodimeric domain of signal transducing histidine kinase"/>
    <property type="match status" value="1"/>
</dbReference>
<feature type="transmembrane region" description="Helical" evidence="10">
    <location>
        <begin position="133"/>
        <end position="152"/>
    </location>
</feature>
<dbReference type="Pfam" id="PF02518">
    <property type="entry name" value="HATPase_c"/>
    <property type="match status" value="1"/>
</dbReference>
<evidence type="ECO:0000256" key="3">
    <source>
        <dbReference type="ARBA" id="ARBA00012438"/>
    </source>
</evidence>
<evidence type="ECO:0000256" key="10">
    <source>
        <dbReference type="SAM" id="Phobius"/>
    </source>
</evidence>
<comment type="subcellular location">
    <subcellularLocation>
        <location evidence="2">Membrane</location>
    </subcellularLocation>
</comment>
<dbReference type="PANTHER" id="PTHR45436">
    <property type="entry name" value="SENSOR HISTIDINE KINASE YKOH"/>
    <property type="match status" value="1"/>
</dbReference>
<comment type="caution">
    <text evidence="12">The sequence shown here is derived from an EMBL/GenBank/DDBJ whole genome shotgun (WGS) entry which is preliminary data.</text>
</comment>
<proteinExistence type="predicted"/>
<gene>
    <name evidence="12" type="ORF">QFW80_09010</name>
</gene>
<dbReference type="SMART" id="SM00387">
    <property type="entry name" value="HATPase_c"/>
    <property type="match status" value="1"/>
</dbReference>
<evidence type="ECO:0000256" key="5">
    <source>
        <dbReference type="ARBA" id="ARBA00022679"/>
    </source>
</evidence>
<evidence type="ECO:0000256" key="8">
    <source>
        <dbReference type="ARBA" id="ARBA00022989"/>
    </source>
</evidence>